<accession>A0A2I0IN88</accession>
<dbReference type="AlphaFoldDB" id="A0A2I0IN88"/>
<gene>
    <name evidence="2" type="ORF">CRG98_034123</name>
</gene>
<reference evidence="2 3" key="1">
    <citation type="submission" date="2017-11" db="EMBL/GenBank/DDBJ databases">
        <title>De-novo sequencing of pomegranate (Punica granatum L.) genome.</title>
        <authorList>
            <person name="Akparov Z."/>
            <person name="Amiraslanov A."/>
            <person name="Hajiyeva S."/>
            <person name="Abbasov M."/>
            <person name="Kaur K."/>
            <person name="Hamwieh A."/>
            <person name="Solovyev V."/>
            <person name="Salamov A."/>
            <person name="Braich B."/>
            <person name="Kosarev P."/>
            <person name="Mahmoud A."/>
            <person name="Hajiyev E."/>
            <person name="Babayeva S."/>
            <person name="Izzatullayeva V."/>
            <person name="Mammadov A."/>
            <person name="Mammadov A."/>
            <person name="Sharifova S."/>
            <person name="Ojaghi J."/>
            <person name="Eynullazada K."/>
            <person name="Bayramov B."/>
            <person name="Abdulazimova A."/>
            <person name="Shahmuradov I."/>
        </authorList>
    </citation>
    <scope>NUCLEOTIDE SEQUENCE [LARGE SCALE GENOMIC DNA]</scope>
    <source>
        <strain evidence="3">cv. AG2017</strain>
        <tissue evidence="2">Leaf</tissue>
    </source>
</reference>
<feature type="region of interest" description="Disordered" evidence="1">
    <location>
        <begin position="162"/>
        <end position="195"/>
    </location>
</feature>
<comment type="caution">
    <text evidence="2">The sequence shown here is derived from an EMBL/GenBank/DDBJ whole genome shotgun (WGS) entry which is preliminary data.</text>
</comment>
<evidence type="ECO:0000256" key="1">
    <source>
        <dbReference type="SAM" id="MobiDB-lite"/>
    </source>
</evidence>
<proteinExistence type="predicted"/>
<evidence type="ECO:0000313" key="3">
    <source>
        <dbReference type="Proteomes" id="UP000233551"/>
    </source>
</evidence>
<dbReference type="STRING" id="22663.A0A2I0IN88"/>
<evidence type="ECO:0000313" key="2">
    <source>
        <dbReference type="EMBL" id="PKI45468.1"/>
    </source>
</evidence>
<dbReference type="Proteomes" id="UP000233551">
    <property type="component" value="Unassembled WGS sequence"/>
</dbReference>
<sequence length="195" mass="21276">MWVEVHDIDEQEAFLILVELSNKNLISSIKDSRVGELCSSYSEAFVIQHNVLRDLALHLNHQGEIYERERLVMPKREAELPREWERYSDRPFNARIVSIHTAATEDFSGDGAVSGGVAGRSPPHGGGIMVGLLGPEEAGEDAAFLGEAAVAGSDGGKVLGDVAGVGEGDPNSHRRRRARDGRLGSQEFREIQGKF</sequence>
<protein>
    <submittedName>
        <fullName evidence="2">Uncharacterized protein</fullName>
    </submittedName>
</protein>
<dbReference type="EMBL" id="PGOL01002716">
    <property type="protein sequence ID" value="PKI45468.1"/>
    <property type="molecule type" value="Genomic_DNA"/>
</dbReference>
<organism evidence="2 3">
    <name type="scientific">Punica granatum</name>
    <name type="common">Pomegranate</name>
    <dbReference type="NCBI Taxonomy" id="22663"/>
    <lineage>
        <taxon>Eukaryota</taxon>
        <taxon>Viridiplantae</taxon>
        <taxon>Streptophyta</taxon>
        <taxon>Embryophyta</taxon>
        <taxon>Tracheophyta</taxon>
        <taxon>Spermatophyta</taxon>
        <taxon>Magnoliopsida</taxon>
        <taxon>eudicotyledons</taxon>
        <taxon>Gunneridae</taxon>
        <taxon>Pentapetalae</taxon>
        <taxon>rosids</taxon>
        <taxon>malvids</taxon>
        <taxon>Myrtales</taxon>
        <taxon>Lythraceae</taxon>
        <taxon>Punica</taxon>
    </lineage>
</organism>
<name>A0A2I0IN88_PUNGR</name>
<keyword evidence="3" id="KW-1185">Reference proteome</keyword>